<gene>
    <name evidence="1" type="ORF">NP439_10635</name>
</gene>
<proteinExistence type="predicted"/>
<accession>A0ABY5JXD4</accession>
<sequence>MEESISILKWKAFVENKQRKKLLVKLIWNDIDKLTLLLPPNIKVNAFIKDEKEGYLFYDMEGNPISSPIPSIIPSSALKDGQILLKALNDGQVTVYGKKINKKEIQDLY</sequence>
<name>A0ABY5JXD4_9BACI</name>
<dbReference type="EMBL" id="CP101914">
    <property type="protein sequence ID" value="UUI05057.1"/>
    <property type="molecule type" value="Genomic_DNA"/>
</dbReference>
<evidence type="ECO:0000313" key="2">
    <source>
        <dbReference type="Proteomes" id="UP001059773"/>
    </source>
</evidence>
<evidence type="ECO:0000313" key="1">
    <source>
        <dbReference type="EMBL" id="UUI05057.1"/>
    </source>
</evidence>
<protein>
    <submittedName>
        <fullName evidence="1">Uncharacterized protein</fullName>
    </submittedName>
</protein>
<reference evidence="1" key="1">
    <citation type="submission" date="2022-07" db="EMBL/GenBank/DDBJ databases">
        <title>FELIX.</title>
        <authorList>
            <person name="Wan K.H."/>
            <person name="Park S."/>
            <person name="Lawrence Q."/>
            <person name="Eichenberger J.P."/>
            <person name="Booth B.W."/>
            <person name="Piaggio A.J."/>
            <person name="Chandler J.C."/>
            <person name="Franklin A.B."/>
            <person name="Celniker S.E."/>
        </authorList>
    </citation>
    <scope>NUCLEOTIDE SEQUENCE</scope>
    <source>
        <strain evidence="1">QA-1986 374</strain>
    </source>
</reference>
<organism evidence="1 2">
    <name type="scientific">Oceanobacillus jeddahense</name>
    <dbReference type="NCBI Taxonomy" id="1462527"/>
    <lineage>
        <taxon>Bacteria</taxon>
        <taxon>Bacillati</taxon>
        <taxon>Bacillota</taxon>
        <taxon>Bacilli</taxon>
        <taxon>Bacillales</taxon>
        <taxon>Bacillaceae</taxon>
        <taxon>Oceanobacillus</taxon>
    </lineage>
</organism>
<dbReference type="Proteomes" id="UP001059773">
    <property type="component" value="Chromosome"/>
</dbReference>
<keyword evidence="2" id="KW-1185">Reference proteome</keyword>
<dbReference type="RefSeq" id="WP_256709963.1">
    <property type="nucleotide sequence ID" value="NZ_CP101914.1"/>
</dbReference>